<comment type="caution">
    <text evidence="1">The sequence shown here is derived from an EMBL/GenBank/DDBJ whole genome shotgun (WGS) entry which is preliminary data.</text>
</comment>
<proteinExistence type="predicted"/>
<dbReference type="RefSeq" id="WP_208058023.1">
    <property type="nucleotide sequence ID" value="NZ_JAGDYP010000001.1"/>
</dbReference>
<keyword evidence="2" id="KW-1185">Reference proteome</keyword>
<sequence length="64" mass="7445">MNTENYPTWLVPLDIAKELKEIGFDEPCLYYNSEAISGIGYQCIEIEERIHNEDPNVIRNSKNN</sequence>
<organism evidence="1 2">
    <name type="scientific">Capnocytophaga bilenii</name>
    <dbReference type="NCBI Taxonomy" id="2819369"/>
    <lineage>
        <taxon>Bacteria</taxon>
        <taxon>Pseudomonadati</taxon>
        <taxon>Bacteroidota</taxon>
        <taxon>Flavobacteriia</taxon>
        <taxon>Flavobacteriales</taxon>
        <taxon>Flavobacteriaceae</taxon>
        <taxon>Capnocytophaga</taxon>
    </lineage>
</organism>
<gene>
    <name evidence="1" type="ORF">J4N46_00390</name>
</gene>
<protein>
    <submittedName>
        <fullName evidence="1">Uncharacterized protein</fullName>
    </submittedName>
</protein>
<reference evidence="1 2" key="1">
    <citation type="submission" date="2021-03" db="EMBL/GenBank/DDBJ databases">
        <title>Isolation and description of Capnocytophaga bilenii sp. nov., a novel Capnocytophaga species, isolated from a gingivitis subject.</title>
        <authorList>
            <person name="Antezack A."/>
            <person name="Monnet-Corti V."/>
            <person name="La Scola B."/>
        </authorList>
    </citation>
    <scope>NUCLEOTIDE SEQUENCE [LARGE SCALE GENOMIC DNA]</scope>
    <source>
        <strain evidence="1 2">Marseille-Q4570</strain>
    </source>
</reference>
<dbReference type="EMBL" id="JAGDYP010000001">
    <property type="protein sequence ID" value="MBO1882928.1"/>
    <property type="molecule type" value="Genomic_DNA"/>
</dbReference>
<accession>A0ABS3PUD0</accession>
<name>A0ABS3PUD0_9FLAO</name>
<evidence type="ECO:0000313" key="1">
    <source>
        <dbReference type="EMBL" id="MBO1882928.1"/>
    </source>
</evidence>
<dbReference type="Proteomes" id="UP000681610">
    <property type="component" value="Unassembled WGS sequence"/>
</dbReference>
<evidence type="ECO:0000313" key="2">
    <source>
        <dbReference type="Proteomes" id="UP000681610"/>
    </source>
</evidence>